<name>A0A4Y7PE77_9AGAM</name>
<keyword evidence="1" id="KW-0812">Transmembrane</keyword>
<dbReference type="VEuPathDB" id="FungiDB:BD410DRAFT_435583"/>
<dbReference type="Proteomes" id="UP000294933">
    <property type="component" value="Unassembled WGS sequence"/>
</dbReference>
<keyword evidence="1" id="KW-0472">Membrane</keyword>
<evidence type="ECO:0000313" key="3">
    <source>
        <dbReference type="Proteomes" id="UP000294933"/>
    </source>
</evidence>
<accession>A0A4Y7PE77</accession>
<dbReference type="AlphaFoldDB" id="A0A4Y7PE77"/>
<sequence length="103" mass="12105">MYLISSFHYLFTVFLAIMRVYYDWQYGLMLSRCERIRCNYKPNHYTSTLKSATRSRECIHLTPQMLHMVILVPSPGITNSTNWVVSCQKTPKLVADAVRNDLR</sequence>
<evidence type="ECO:0000256" key="1">
    <source>
        <dbReference type="SAM" id="Phobius"/>
    </source>
</evidence>
<evidence type="ECO:0000313" key="2">
    <source>
        <dbReference type="EMBL" id="TDL13546.1"/>
    </source>
</evidence>
<keyword evidence="3" id="KW-1185">Reference proteome</keyword>
<keyword evidence="1" id="KW-1133">Transmembrane helix</keyword>
<gene>
    <name evidence="2" type="ORF">BD410DRAFT_435583</name>
</gene>
<dbReference type="EMBL" id="ML170556">
    <property type="protein sequence ID" value="TDL13546.1"/>
    <property type="molecule type" value="Genomic_DNA"/>
</dbReference>
<organism evidence="2 3">
    <name type="scientific">Rickenella mellea</name>
    <dbReference type="NCBI Taxonomy" id="50990"/>
    <lineage>
        <taxon>Eukaryota</taxon>
        <taxon>Fungi</taxon>
        <taxon>Dikarya</taxon>
        <taxon>Basidiomycota</taxon>
        <taxon>Agaricomycotina</taxon>
        <taxon>Agaricomycetes</taxon>
        <taxon>Hymenochaetales</taxon>
        <taxon>Rickenellaceae</taxon>
        <taxon>Rickenella</taxon>
    </lineage>
</organism>
<protein>
    <submittedName>
        <fullName evidence="2">Uncharacterized protein</fullName>
    </submittedName>
</protein>
<proteinExistence type="predicted"/>
<feature type="transmembrane region" description="Helical" evidence="1">
    <location>
        <begin position="6"/>
        <end position="22"/>
    </location>
</feature>
<reference evidence="2 3" key="1">
    <citation type="submission" date="2018-06" db="EMBL/GenBank/DDBJ databases">
        <title>A transcriptomic atlas of mushroom development highlights an independent origin of complex multicellularity.</title>
        <authorList>
            <consortium name="DOE Joint Genome Institute"/>
            <person name="Krizsan K."/>
            <person name="Almasi E."/>
            <person name="Merenyi Z."/>
            <person name="Sahu N."/>
            <person name="Viragh M."/>
            <person name="Koszo T."/>
            <person name="Mondo S."/>
            <person name="Kiss B."/>
            <person name="Balint B."/>
            <person name="Kues U."/>
            <person name="Barry K."/>
            <person name="Hegedus J.C."/>
            <person name="Henrissat B."/>
            <person name="Johnson J."/>
            <person name="Lipzen A."/>
            <person name="Ohm R."/>
            <person name="Nagy I."/>
            <person name="Pangilinan J."/>
            <person name="Yan J."/>
            <person name="Xiong Y."/>
            <person name="Grigoriev I.V."/>
            <person name="Hibbett D.S."/>
            <person name="Nagy L.G."/>
        </authorList>
    </citation>
    <scope>NUCLEOTIDE SEQUENCE [LARGE SCALE GENOMIC DNA]</scope>
    <source>
        <strain evidence="2 3">SZMC22713</strain>
    </source>
</reference>